<name>A0A2R3P6J0_MESFO</name>
<accession>A0A2R3P6J0</accession>
<sequence>MINKIKDIEIVNDVSVIQCVLEIICVYCIKLMWINHITKNTHFQIFIFLFFFCPKKKYPQNKIAKQEFIWPDGKSIFHHPALPDPRGLNKSPIFPKKSFICHHSL</sequence>
<proteinExistence type="predicted"/>
<evidence type="ECO:0000313" key="1">
    <source>
        <dbReference type="EMBL" id="AVN64108.1"/>
    </source>
</evidence>
<dbReference type="Proteomes" id="UP000239216">
    <property type="component" value="Chromosome"/>
</dbReference>
<gene>
    <name evidence="1" type="ORF">CG003_00230</name>
</gene>
<protein>
    <submittedName>
        <fullName evidence="1">Uncharacterized protein</fullName>
    </submittedName>
</protein>
<reference evidence="1 2" key="1">
    <citation type="submission" date="2017-07" db="EMBL/GenBank/DDBJ databases">
        <title>Comparative genomic analysis of Mesoplasma florum.</title>
        <authorList>
            <person name="Baby V."/>
            <person name="Lachance J.-C."/>
            <person name="Gagnon J."/>
            <person name="Lucier J.-F."/>
            <person name="Matteau D."/>
            <person name="Knight T.F."/>
            <person name="Rodrigue S."/>
        </authorList>
    </citation>
    <scope>NUCLEOTIDE SEQUENCE [LARGE SCALE GENOMIC DNA]</scope>
    <source>
        <strain evidence="1 2">CnuA-2</strain>
    </source>
</reference>
<dbReference type="EMBL" id="CP022513">
    <property type="protein sequence ID" value="AVN64108.1"/>
    <property type="molecule type" value="Genomic_DNA"/>
</dbReference>
<evidence type="ECO:0000313" key="2">
    <source>
        <dbReference type="Proteomes" id="UP000239216"/>
    </source>
</evidence>
<dbReference type="AlphaFoldDB" id="A0A2R3P6J0"/>
<organism evidence="1 2">
    <name type="scientific">Mesoplasma florum</name>
    <name type="common">Acholeplasma florum</name>
    <dbReference type="NCBI Taxonomy" id="2151"/>
    <lineage>
        <taxon>Bacteria</taxon>
        <taxon>Bacillati</taxon>
        <taxon>Mycoplasmatota</taxon>
        <taxon>Mollicutes</taxon>
        <taxon>Entomoplasmatales</taxon>
        <taxon>Entomoplasmataceae</taxon>
        <taxon>Mesoplasma</taxon>
    </lineage>
</organism>